<dbReference type="Proteomes" id="UP000179241">
    <property type="component" value="Unassembled WGS sequence"/>
</dbReference>
<comment type="caution">
    <text evidence="1">The sequence shown here is derived from an EMBL/GenBank/DDBJ whole genome shotgun (WGS) entry which is preliminary data.</text>
</comment>
<evidence type="ECO:0000313" key="1">
    <source>
        <dbReference type="EMBL" id="OGM77649.1"/>
    </source>
</evidence>
<dbReference type="EMBL" id="MGHU01000014">
    <property type="protein sequence ID" value="OGM77649.1"/>
    <property type="molecule type" value="Genomic_DNA"/>
</dbReference>
<sequence length="90" mass="10371">MTTKVTFTEFRNDLSTYLSLMINEGRKVEITDGRTGKTLLKIIKDDEPDLDWDSHLQKLEGMKPFITDKDVKGMKKAREDINKRLAKGVI</sequence>
<protein>
    <submittedName>
        <fullName evidence="1">Uncharacterized protein</fullName>
    </submittedName>
</protein>
<organism evidence="1 2">
    <name type="scientific">Candidatus Woesebacteria bacterium RIFOXYA1_FULL_43_9</name>
    <dbReference type="NCBI Taxonomy" id="1802534"/>
    <lineage>
        <taxon>Bacteria</taxon>
        <taxon>Candidatus Woeseibacteriota</taxon>
    </lineage>
</organism>
<evidence type="ECO:0000313" key="2">
    <source>
        <dbReference type="Proteomes" id="UP000179241"/>
    </source>
</evidence>
<dbReference type="AlphaFoldDB" id="A0A1F8CP70"/>
<proteinExistence type="predicted"/>
<gene>
    <name evidence="1" type="ORF">A2188_01390</name>
</gene>
<reference evidence="1 2" key="1">
    <citation type="journal article" date="2016" name="Nat. Commun.">
        <title>Thousands of microbial genomes shed light on interconnected biogeochemical processes in an aquifer system.</title>
        <authorList>
            <person name="Anantharaman K."/>
            <person name="Brown C.T."/>
            <person name="Hug L.A."/>
            <person name="Sharon I."/>
            <person name="Castelle C.J."/>
            <person name="Probst A.J."/>
            <person name="Thomas B.C."/>
            <person name="Singh A."/>
            <person name="Wilkins M.J."/>
            <person name="Karaoz U."/>
            <person name="Brodie E.L."/>
            <person name="Williams K.H."/>
            <person name="Hubbard S.S."/>
            <person name="Banfield J.F."/>
        </authorList>
    </citation>
    <scope>NUCLEOTIDE SEQUENCE [LARGE SCALE GENOMIC DNA]</scope>
</reference>
<name>A0A1F8CP70_9BACT</name>
<accession>A0A1F8CP70</accession>